<evidence type="ECO:0000313" key="2">
    <source>
        <dbReference type="Proteomes" id="UP000321039"/>
    </source>
</evidence>
<name>A0A5C8ZWT1_9GAMM</name>
<keyword evidence="2" id="KW-1185">Reference proteome</keyword>
<protein>
    <submittedName>
        <fullName evidence="1">DUF2894 domain-containing protein</fullName>
    </submittedName>
</protein>
<dbReference type="Pfam" id="PF11445">
    <property type="entry name" value="DUF2894"/>
    <property type="match status" value="1"/>
</dbReference>
<dbReference type="RefSeq" id="WP_148069034.1">
    <property type="nucleotide sequence ID" value="NZ_VRZA01000004.1"/>
</dbReference>
<reference evidence="1 2" key="1">
    <citation type="submission" date="2019-08" db="EMBL/GenBank/DDBJ databases">
        <title>Parahaliea maris sp. nov., isolated from the surface seawater.</title>
        <authorList>
            <person name="Liu Y."/>
        </authorList>
    </citation>
    <scope>NUCLEOTIDE SEQUENCE [LARGE SCALE GENOMIC DNA]</scope>
    <source>
        <strain evidence="1 2">HSLHS9</strain>
    </source>
</reference>
<accession>A0A5C8ZWT1</accession>
<gene>
    <name evidence="1" type="ORF">FV139_13875</name>
</gene>
<sequence>MTETVPQDTPALEAEVVTANGPDNEADTASGLHLPGPVPDVESLALDRGLAQLREIGAEYFDPPGFSYLDALVARAQGAEGQLAEWYEGRARCEMSLYADRVETARSDWVERARALYEREPALAPAINSALEGWNGRALARLEKSQELSREPGPLLALVSQIEALHRDSPVEESAGGLEHQLRQQELQLLAEYGSTVERQELRSARSYRQRMQRTGAEQLLAHSVAEAPQESGPLNPQKLATRALSTMQQLSPACSARFVSWLNTLLYLEKLDQS</sequence>
<dbReference type="EMBL" id="VRZA01000004">
    <property type="protein sequence ID" value="TXS93033.1"/>
    <property type="molecule type" value="Genomic_DNA"/>
</dbReference>
<dbReference type="Proteomes" id="UP000321039">
    <property type="component" value="Unassembled WGS sequence"/>
</dbReference>
<evidence type="ECO:0000313" key="1">
    <source>
        <dbReference type="EMBL" id="TXS93033.1"/>
    </source>
</evidence>
<proteinExistence type="predicted"/>
<dbReference type="InterPro" id="IPR021549">
    <property type="entry name" value="DUF2894"/>
</dbReference>
<comment type="caution">
    <text evidence="1">The sequence shown here is derived from an EMBL/GenBank/DDBJ whole genome shotgun (WGS) entry which is preliminary data.</text>
</comment>
<organism evidence="1 2">
    <name type="scientific">Parahaliea maris</name>
    <dbReference type="NCBI Taxonomy" id="2716870"/>
    <lineage>
        <taxon>Bacteria</taxon>
        <taxon>Pseudomonadati</taxon>
        <taxon>Pseudomonadota</taxon>
        <taxon>Gammaproteobacteria</taxon>
        <taxon>Cellvibrionales</taxon>
        <taxon>Halieaceae</taxon>
        <taxon>Parahaliea</taxon>
    </lineage>
</organism>
<dbReference type="AlphaFoldDB" id="A0A5C8ZWT1"/>